<evidence type="ECO:0000256" key="1">
    <source>
        <dbReference type="ARBA" id="ARBA00022574"/>
    </source>
</evidence>
<dbReference type="PROSITE" id="PS00678">
    <property type="entry name" value="WD_REPEATS_1"/>
    <property type="match status" value="2"/>
</dbReference>
<evidence type="ECO:0000313" key="7">
    <source>
        <dbReference type="Proteomes" id="UP001556367"/>
    </source>
</evidence>
<dbReference type="InterPro" id="IPR019775">
    <property type="entry name" value="WD40_repeat_CS"/>
</dbReference>
<dbReference type="PANTHER" id="PTHR22847">
    <property type="entry name" value="WD40 REPEAT PROTEIN"/>
    <property type="match status" value="1"/>
</dbReference>
<dbReference type="EMBL" id="JASNQZ010000015">
    <property type="protein sequence ID" value="KAL0946174.1"/>
    <property type="molecule type" value="Genomic_DNA"/>
</dbReference>
<dbReference type="CDD" id="cd00200">
    <property type="entry name" value="WD40"/>
    <property type="match status" value="1"/>
</dbReference>
<reference evidence="7" key="1">
    <citation type="submission" date="2024-06" db="EMBL/GenBank/DDBJ databases">
        <title>Multi-omics analyses provide insights into the biosynthesis of the anticancer antibiotic pleurotin in Hohenbuehelia grisea.</title>
        <authorList>
            <person name="Weaver J.A."/>
            <person name="Alberti F."/>
        </authorList>
    </citation>
    <scope>NUCLEOTIDE SEQUENCE [LARGE SCALE GENOMIC DNA]</scope>
    <source>
        <strain evidence="7">T-177</strain>
    </source>
</reference>
<feature type="region of interest" description="Disordered" evidence="4">
    <location>
        <begin position="1"/>
        <end position="22"/>
    </location>
</feature>
<sequence>MDVVDGTESAVPTEFTVTRPSSPTPTADFSIIDETEWTYYPYIYSNSSSSLRSIIPRIWDSFSHSSDSLNTPRIVRPSVPHSIRQAARAGYGSLRGKRKANAPVLLQRPTSACSSYFEVEWSDCTVDYSTMAPLDGEEGELIDDEGCYVDLRAVTGLDILALLPQELALHILTVLATGTFSQDAGSSAGGSVSSDSASSLHAILACTLVSRTWYALAHDNAVWRSLFEGMRRARGWAIDLSRARAPPLKPPPSPFVTHPISASVDSVFDYGSYARGRMKSLPPLPNDHDGFNIWHMRSISAPTLTTGISVAHTRHRQRPQSTGAAASPLIMDWFKLFRDRWELDLRWAGKASRTKGNSLSTSITANSPSETPEEGEPKTMHIGGHTDSVYCLEFDANRIVTGSRDRTIKVWCVHTGRLLGTIRGHAGSVLCLKFDFGVPSPHSIPSSGRANFLKQSPVWRSGFMVSGSSDCSVAVWDLFVRRMPGEEEAGASDDGESAFEVDAASMIANVGDDDRDHGDAARAELRTVLRGHTGGVLDLRIDDRWIVSCSKDAVIRVWDRSTLEPYRTFRGHEGPVNAVGLQSGRIVSASGDGKLILWDIAAGERVRTFEGHDRGLACIEFCGGLVASGSNDCKIKIWRADTGECVRTLVGHEALVRALAFVPQGDEGGNGAIGGRLVSASYDRSVRVWDVASGRMVREFKAVHTSHIFDVKFDVSRIVSTSHDQKVVVLDFAHGLDASLFI</sequence>
<feature type="domain" description="F-box" evidence="5">
    <location>
        <begin position="161"/>
        <end position="227"/>
    </location>
</feature>
<feature type="repeat" description="WD" evidence="3">
    <location>
        <begin position="609"/>
        <end position="648"/>
    </location>
</feature>
<dbReference type="InterPro" id="IPR036047">
    <property type="entry name" value="F-box-like_dom_sf"/>
</dbReference>
<evidence type="ECO:0000256" key="4">
    <source>
        <dbReference type="SAM" id="MobiDB-lite"/>
    </source>
</evidence>
<name>A0ABR3ISA1_9AGAR</name>
<comment type="caution">
    <text evidence="6">The sequence shown here is derived from an EMBL/GenBank/DDBJ whole genome shotgun (WGS) entry which is preliminary data.</text>
</comment>
<dbReference type="InterPro" id="IPR015943">
    <property type="entry name" value="WD40/YVTN_repeat-like_dom_sf"/>
</dbReference>
<dbReference type="SUPFAM" id="SSF50978">
    <property type="entry name" value="WD40 repeat-like"/>
    <property type="match status" value="1"/>
</dbReference>
<dbReference type="PANTHER" id="PTHR22847:SF637">
    <property type="entry name" value="WD REPEAT DOMAIN 5B"/>
    <property type="match status" value="1"/>
</dbReference>
<evidence type="ECO:0000256" key="2">
    <source>
        <dbReference type="ARBA" id="ARBA00022737"/>
    </source>
</evidence>
<feature type="repeat" description="WD" evidence="3">
    <location>
        <begin position="529"/>
        <end position="568"/>
    </location>
</feature>
<evidence type="ECO:0000256" key="3">
    <source>
        <dbReference type="PROSITE-ProRule" id="PRU00221"/>
    </source>
</evidence>
<feature type="repeat" description="WD" evidence="3">
    <location>
        <begin position="649"/>
        <end position="699"/>
    </location>
</feature>
<gene>
    <name evidence="6" type="ORF">HGRIS_012437</name>
</gene>
<dbReference type="Proteomes" id="UP001556367">
    <property type="component" value="Unassembled WGS sequence"/>
</dbReference>
<dbReference type="InterPro" id="IPR001680">
    <property type="entry name" value="WD40_rpt"/>
</dbReference>
<dbReference type="SUPFAM" id="SSF81383">
    <property type="entry name" value="F-box domain"/>
    <property type="match status" value="1"/>
</dbReference>
<keyword evidence="1 3" id="KW-0853">WD repeat</keyword>
<dbReference type="Gene3D" id="2.130.10.10">
    <property type="entry name" value="YVTN repeat-like/Quinoprotein amine dehydrogenase"/>
    <property type="match status" value="2"/>
</dbReference>
<keyword evidence="2" id="KW-0677">Repeat</keyword>
<feature type="repeat" description="WD" evidence="3">
    <location>
        <begin position="382"/>
        <end position="421"/>
    </location>
</feature>
<dbReference type="SMART" id="SM00320">
    <property type="entry name" value="WD40"/>
    <property type="match status" value="7"/>
</dbReference>
<feature type="region of interest" description="Disordered" evidence="4">
    <location>
        <begin position="355"/>
        <end position="378"/>
    </location>
</feature>
<dbReference type="InterPro" id="IPR001810">
    <property type="entry name" value="F-box_dom"/>
</dbReference>
<accession>A0ABR3ISA1</accession>
<evidence type="ECO:0000313" key="6">
    <source>
        <dbReference type="EMBL" id="KAL0946174.1"/>
    </source>
</evidence>
<dbReference type="InterPro" id="IPR020472">
    <property type="entry name" value="WD40_PAC1"/>
</dbReference>
<organism evidence="6 7">
    <name type="scientific">Hohenbuehelia grisea</name>
    <dbReference type="NCBI Taxonomy" id="104357"/>
    <lineage>
        <taxon>Eukaryota</taxon>
        <taxon>Fungi</taxon>
        <taxon>Dikarya</taxon>
        <taxon>Basidiomycota</taxon>
        <taxon>Agaricomycotina</taxon>
        <taxon>Agaricomycetes</taxon>
        <taxon>Agaricomycetidae</taxon>
        <taxon>Agaricales</taxon>
        <taxon>Pleurotineae</taxon>
        <taxon>Pleurotaceae</taxon>
        <taxon>Hohenbuehelia</taxon>
    </lineage>
</organism>
<dbReference type="InterPro" id="IPR036322">
    <property type="entry name" value="WD40_repeat_dom_sf"/>
</dbReference>
<feature type="repeat" description="WD" evidence="3">
    <location>
        <begin position="569"/>
        <end position="608"/>
    </location>
</feature>
<keyword evidence="7" id="KW-1185">Reference proteome</keyword>
<dbReference type="Gene3D" id="1.20.1280.50">
    <property type="match status" value="1"/>
</dbReference>
<dbReference type="PROSITE" id="PS50082">
    <property type="entry name" value="WD_REPEATS_2"/>
    <property type="match status" value="5"/>
</dbReference>
<feature type="compositionally biased region" description="Polar residues" evidence="4">
    <location>
        <begin position="355"/>
        <end position="370"/>
    </location>
</feature>
<dbReference type="Pfam" id="PF12937">
    <property type="entry name" value="F-box-like"/>
    <property type="match status" value="1"/>
</dbReference>
<proteinExistence type="predicted"/>
<evidence type="ECO:0000259" key="5">
    <source>
        <dbReference type="Pfam" id="PF12937"/>
    </source>
</evidence>
<dbReference type="PRINTS" id="PR00320">
    <property type="entry name" value="GPROTEINBRPT"/>
</dbReference>
<dbReference type="Pfam" id="PF00400">
    <property type="entry name" value="WD40"/>
    <property type="match status" value="5"/>
</dbReference>
<dbReference type="PROSITE" id="PS50294">
    <property type="entry name" value="WD_REPEATS_REGION"/>
    <property type="match status" value="4"/>
</dbReference>
<protein>
    <recommendedName>
        <fullName evidence="5">F-box domain-containing protein</fullName>
    </recommendedName>
</protein>